<proteinExistence type="predicted"/>
<keyword evidence="2" id="KW-1185">Reference proteome</keyword>
<dbReference type="EMBL" id="CP127294">
    <property type="protein sequence ID" value="WIX77726.1"/>
    <property type="molecule type" value="Genomic_DNA"/>
</dbReference>
<accession>A0A9Y2MTF5</accession>
<dbReference type="Proteomes" id="UP001236014">
    <property type="component" value="Chromosome"/>
</dbReference>
<evidence type="ECO:0000313" key="2">
    <source>
        <dbReference type="Proteomes" id="UP001236014"/>
    </source>
</evidence>
<dbReference type="KEGG" id="acab:QRX50_41045"/>
<protein>
    <submittedName>
        <fullName evidence="1">Imm1 family immunity protein</fullName>
    </submittedName>
</protein>
<evidence type="ECO:0000313" key="1">
    <source>
        <dbReference type="EMBL" id="WIX77726.1"/>
    </source>
</evidence>
<dbReference type="Pfam" id="PF14430">
    <property type="entry name" value="Imm1"/>
    <property type="match status" value="1"/>
</dbReference>
<sequence>MATTGDRRTGYDLTSVPAETVLAALRAAVPPSVTAGVVWWIYAGQGPGTPHLVVGLRGERGALVWQENGATHLPADGAGAASADYFSLQGGHFPQPAGSEVPAELVLRAVEEFGRTRVRPECVTWKLP</sequence>
<dbReference type="AlphaFoldDB" id="A0A9Y2MTF5"/>
<name>A0A9Y2MTF5_9PSEU</name>
<organism evidence="1 2">
    <name type="scientific">Amycolatopsis carbonis</name>
    <dbReference type="NCBI Taxonomy" id="715471"/>
    <lineage>
        <taxon>Bacteria</taxon>
        <taxon>Bacillati</taxon>
        <taxon>Actinomycetota</taxon>
        <taxon>Actinomycetes</taxon>
        <taxon>Pseudonocardiales</taxon>
        <taxon>Pseudonocardiaceae</taxon>
        <taxon>Amycolatopsis</taxon>
    </lineage>
</organism>
<dbReference type="RefSeq" id="WP_285968465.1">
    <property type="nucleotide sequence ID" value="NZ_CP127294.1"/>
</dbReference>
<gene>
    <name evidence="1" type="ORF">QRX50_41045</name>
</gene>
<dbReference type="InterPro" id="IPR025680">
    <property type="entry name" value="DddI"/>
</dbReference>
<reference evidence="1 2" key="1">
    <citation type="submission" date="2023-06" db="EMBL/GenBank/DDBJ databases">
        <authorList>
            <person name="Oyuntsetseg B."/>
            <person name="Kim S.B."/>
        </authorList>
    </citation>
    <scope>NUCLEOTIDE SEQUENCE [LARGE SCALE GENOMIC DNA]</scope>
    <source>
        <strain evidence="1 2">2-15</strain>
    </source>
</reference>